<dbReference type="InterPro" id="IPR052656">
    <property type="entry name" value="CTOP_PRMT1"/>
</dbReference>
<accession>A0A8J6G2L4</accession>
<dbReference type="Pfam" id="PF13865">
    <property type="entry name" value="FoP_duplication"/>
    <property type="match status" value="1"/>
</dbReference>
<sequence>MDAQSGQKVVLKRTTKLYLNGRFTSLVENKQSTPVTIRASLLQQLQGSARNRRLAQQMENRPSVRAALKLQQRLGNKRNIQAPVEARSSEVNKTLLPHEWTQEVVLFQVVEVLGEGAEGVQLWVVVESEGSRHGASRQVRRDESFPDLKMEAQSGQKVVLKRTTKLSLNERFTMLLENKQPTPVTIRDSLQQQQLASARNRRLEQQMENRPSFRAASKFNQHLGDKRNIQAPLGLPRGDLSRGAIGGRGLPPIQGGFHRGRGGFRRGRGRGRGGLGGGLATRSLPRGGVSFQGRSPLLRGEQDFAAPRMDSRGGAVPGRGGPGRRGRGRAAMGRGGIGGRGLAVIGQGRGNFGFRGGGRGGRGRGNFGCRGRGRGAHTRPALTKEQLDKELDAYMSNTKARLDADLDAYMAEADSEMEACPPAS</sequence>
<comment type="caution">
    <text evidence="4">The sequence shown here is derived from an EMBL/GenBank/DDBJ whole genome shotgun (WGS) entry which is preliminary data.</text>
</comment>
<feature type="region of interest" description="Disordered" evidence="2">
    <location>
        <begin position="354"/>
        <end position="378"/>
    </location>
</feature>
<evidence type="ECO:0000313" key="4">
    <source>
        <dbReference type="EMBL" id="KAH0504851.1"/>
    </source>
</evidence>
<evidence type="ECO:0000256" key="1">
    <source>
        <dbReference type="ARBA" id="ARBA00022884"/>
    </source>
</evidence>
<dbReference type="GO" id="GO:0003723">
    <property type="term" value="F:RNA binding"/>
    <property type="evidence" value="ECO:0007669"/>
    <property type="project" value="UniProtKB-KW"/>
</dbReference>
<name>A0A8J6G2L4_MICOH</name>
<gene>
    <name evidence="4" type="ORF">LTLLF_180015</name>
</gene>
<evidence type="ECO:0000259" key="3">
    <source>
        <dbReference type="SMART" id="SM01218"/>
    </source>
</evidence>
<evidence type="ECO:0000256" key="2">
    <source>
        <dbReference type="SAM" id="MobiDB-lite"/>
    </source>
</evidence>
<dbReference type="InterPro" id="IPR025715">
    <property type="entry name" value="FoP_C"/>
</dbReference>
<dbReference type="Proteomes" id="UP000710432">
    <property type="component" value="Unassembled WGS sequence"/>
</dbReference>
<feature type="region of interest" description="Disordered" evidence="2">
    <location>
        <begin position="307"/>
        <end position="335"/>
    </location>
</feature>
<reference evidence="4" key="1">
    <citation type="submission" date="2020-03" db="EMBL/GenBank/DDBJ databases">
        <title>Studies in the Genomics of Life Span.</title>
        <authorList>
            <person name="Glass D."/>
        </authorList>
    </citation>
    <scope>NUCLEOTIDE SEQUENCE</scope>
    <source>
        <strain evidence="4">LTLLF</strain>
        <tissue evidence="4">Muscle</tissue>
    </source>
</reference>
<dbReference type="PANTHER" id="PTHR48426">
    <property type="entry name" value="CHROMATIN TARGET OF PRMT1 PROTEIN"/>
    <property type="match status" value="1"/>
</dbReference>
<organism evidence="4 5">
    <name type="scientific">Microtus ochrogaster</name>
    <name type="common">Prairie vole</name>
    <dbReference type="NCBI Taxonomy" id="79684"/>
    <lineage>
        <taxon>Eukaryota</taxon>
        <taxon>Metazoa</taxon>
        <taxon>Chordata</taxon>
        <taxon>Craniata</taxon>
        <taxon>Vertebrata</taxon>
        <taxon>Euteleostomi</taxon>
        <taxon>Mammalia</taxon>
        <taxon>Eutheria</taxon>
        <taxon>Euarchontoglires</taxon>
        <taxon>Glires</taxon>
        <taxon>Rodentia</taxon>
        <taxon>Myomorpha</taxon>
        <taxon>Muroidea</taxon>
        <taxon>Cricetidae</taxon>
        <taxon>Arvicolinae</taxon>
        <taxon>Microtus</taxon>
    </lineage>
</organism>
<dbReference type="EMBL" id="JAATJU010024800">
    <property type="protein sequence ID" value="KAH0504851.1"/>
    <property type="molecule type" value="Genomic_DNA"/>
</dbReference>
<dbReference type="AlphaFoldDB" id="A0A8J6G2L4"/>
<feature type="domain" description="Chromatin target of PRMT1 protein C-terminal" evidence="3">
    <location>
        <begin position="327"/>
        <end position="416"/>
    </location>
</feature>
<evidence type="ECO:0000313" key="5">
    <source>
        <dbReference type="Proteomes" id="UP000710432"/>
    </source>
</evidence>
<protein>
    <submittedName>
        <fullName evidence="4">Chromatin target of PRMT1 protein</fullName>
    </submittedName>
</protein>
<dbReference type="PANTHER" id="PTHR48426:SF1">
    <property type="entry name" value="CHROMATIN TARGET OF PRMT1 PROTEIN"/>
    <property type="match status" value="1"/>
</dbReference>
<feature type="region of interest" description="Disordered" evidence="2">
    <location>
        <begin position="248"/>
        <end position="295"/>
    </location>
</feature>
<feature type="compositionally biased region" description="Gly residues" evidence="2">
    <location>
        <begin position="354"/>
        <end position="370"/>
    </location>
</feature>
<keyword evidence="1" id="KW-0694">RNA-binding</keyword>
<proteinExistence type="predicted"/>
<feature type="compositionally biased region" description="Basic residues" evidence="2">
    <location>
        <begin position="258"/>
        <end position="271"/>
    </location>
</feature>
<dbReference type="SMART" id="SM01218">
    <property type="entry name" value="FoP_duplication"/>
    <property type="match status" value="1"/>
</dbReference>